<reference evidence="1" key="1">
    <citation type="journal article" date="2015" name="Genome Biol. Evol.">
        <title>Organellar Genomes of White Spruce (Picea glauca): Assembly and Annotation.</title>
        <authorList>
            <person name="Jackman S.D."/>
            <person name="Warren R.L."/>
            <person name="Gibb E.A."/>
            <person name="Vandervalk B.P."/>
            <person name="Mohamadi H."/>
            <person name="Chu J."/>
            <person name="Raymond A."/>
            <person name="Pleasance S."/>
            <person name="Coope R."/>
            <person name="Wildung M.R."/>
            <person name="Ritland C.E."/>
            <person name="Bousquet J."/>
            <person name="Jones S.J."/>
            <person name="Bohlmann J."/>
            <person name="Birol I."/>
        </authorList>
    </citation>
    <scope>NUCLEOTIDE SEQUENCE [LARGE SCALE GENOMIC DNA]</scope>
    <source>
        <tissue evidence="1">Flushing bud</tissue>
    </source>
</reference>
<dbReference type="EMBL" id="LKAM01000018">
    <property type="protein sequence ID" value="KUM45526.1"/>
    <property type="molecule type" value="Genomic_DNA"/>
</dbReference>
<comment type="caution">
    <text evidence="1">The sequence shown here is derived from an EMBL/GenBank/DDBJ whole genome shotgun (WGS) entry which is preliminary data.</text>
</comment>
<accession>A0A101LUH0</accession>
<keyword evidence="1" id="KW-0496">Mitochondrion</keyword>
<name>A0A101LUH0_PICGL</name>
<proteinExistence type="predicted"/>
<sequence>MKDSVSFHLTFMLCNRPSITHSLGRAHFIIPGYHIRQSLFKGSPEASGQFQNHSFVGALRGLITVRSVCSRSCPNSFMLCARSMNDQIPDRV</sequence>
<evidence type="ECO:0000313" key="1">
    <source>
        <dbReference type="EMBL" id="KUM45526.1"/>
    </source>
</evidence>
<gene>
    <name evidence="1" type="ORF">ABT39_MTgene2628</name>
</gene>
<organism evidence="1">
    <name type="scientific">Picea glauca</name>
    <name type="common">White spruce</name>
    <name type="synonym">Pinus glauca</name>
    <dbReference type="NCBI Taxonomy" id="3330"/>
    <lineage>
        <taxon>Eukaryota</taxon>
        <taxon>Viridiplantae</taxon>
        <taxon>Streptophyta</taxon>
        <taxon>Embryophyta</taxon>
        <taxon>Tracheophyta</taxon>
        <taxon>Spermatophyta</taxon>
        <taxon>Pinopsida</taxon>
        <taxon>Pinidae</taxon>
        <taxon>Conifers I</taxon>
        <taxon>Pinales</taxon>
        <taxon>Pinaceae</taxon>
        <taxon>Picea</taxon>
    </lineage>
</organism>
<dbReference type="AlphaFoldDB" id="A0A101LUH0"/>
<geneLocation type="mitochondrion" evidence="1"/>
<protein>
    <submittedName>
        <fullName evidence="1">Uncharacterized protein</fullName>
    </submittedName>
</protein>